<dbReference type="EMBL" id="OZ075139">
    <property type="protein sequence ID" value="CAL5015181.1"/>
    <property type="molecule type" value="Genomic_DNA"/>
</dbReference>
<evidence type="ECO:0000313" key="1">
    <source>
        <dbReference type="EMBL" id="CAL5015181.1"/>
    </source>
</evidence>
<reference evidence="2" key="1">
    <citation type="submission" date="2024-06" db="EMBL/GenBank/DDBJ databases">
        <authorList>
            <person name="Ryan C."/>
        </authorList>
    </citation>
    <scope>NUCLEOTIDE SEQUENCE [LARGE SCALE GENOMIC DNA]</scope>
</reference>
<sequence>MVRSEGFASDEVVDRHGLTDIGGPLFVGGVSFLTPATGLFTDSRMLRRLRTEQSFQDYLEIREEAFKLAVQQLVAACDSPIDLIIQTERDEKLFRNHFFKLVALRDQYSVIVDEASRAENLSPHRTYSEDELNHIRCKNAKDALLKKLHGVRRYYAYRKSLLEHDFIKWNSDPEEVLKWIKESTGWSVLDDYELQLGLEAHLELLKRHVSELGSTSTSSSMSDEFKNVALEDINSTLSSELEKHLQIPDMWLMQEYFNRVKIRNLARECSKQAEKTGVILVEEFIPKRHLEEQVLPKRLPLNLRQQMKQRVKQSLESAKRYLRRHGSPRARTLTALGFGADVQFYHTACQMNTDLRLSTESWLMRRLGNCAWIYSTVINLMVGYPFIC</sequence>
<accession>A0ABC9CA51</accession>
<dbReference type="Proteomes" id="UP001497457">
    <property type="component" value="Chromosome 29rd"/>
</dbReference>
<dbReference type="AlphaFoldDB" id="A0ABC9CA51"/>
<evidence type="ECO:0000313" key="2">
    <source>
        <dbReference type="Proteomes" id="UP001497457"/>
    </source>
</evidence>
<protein>
    <submittedName>
        <fullName evidence="1">Uncharacterized protein</fullName>
    </submittedName>
</protein>
<gene>
    <name evidence="1" type="ORF">URODEC1_LOCUS72412</name>
</gene>
<reference evidence="1 2" key="2">
    <citation type="submission" date="2024-10" db="EMBL/GenBank/DDBJ databases">
        <authorList>
            <person name="Ryan C."/>
        </authorList>
    </citation>
    <scope>NUCLEOTIDE SEQUENCE [LARGE SCALE GENOMIC DNA]</scope>
</reference>
<name>A0ABC9CA51_9POAL</name>
<organism evidence="1 2">
    <name type="scientific">Urochloa decumbens</name>
    <dbReference type="NCBI Taxonomy" id="240449"/>
    <lineage>
        <taxon>Eukaryota</taxon>
        <taxon>Viridiplantae</taxon>
        <taxon>Streptophyta</taxon>
        <taxon>Embryophyta</taxon>
        <taxon>Tracheophyta</taxon>
        <taxon>Spermatophyta</taxon>
        <taxon>Magnoliopsida</taxon>
        <taxon>Liliopsida</taxon>
        <taxon>Poales</taxon>
        <taxon>Poaceae</taxon>
        <taxon>PACMAD clade</taxon>
        <taxon>Panicoideae</taxon>
        <taxon>Panicodae</taxon>
        <taxon>Paniceae</taxon>
        <taxon>Melinidinae</taxon>
        <taxon>Urochloa</taxon>
    </lineage>
</organism>
<proteinExistence type="predicted"/>
<keyword evidence="2" id="KW-1185">Reference proteome</keyword>